<dbReference type="InterPro" id="IPR000847">
    <property type="entry name" value="LysR_HTH_N"/>
</dbReference>
<comment type="caution">
    <text evidence="5">The sequence shown here is derived from an EMBL/GenBank/DDBJ whole genome shotgun (WGS) entry which is preliminary data.</text>
</comment>
<dbReference type="PANTHER" id="PTHR30126">
    <property type="entry name" value="HTH-TYPE TRANSCRIPTIONAL REGULATOR"/>
    <property type="match status" value="1"/>
</dbReference>
<comment type="similarity">
    <text evidence="1">Belongs to the LysR transcriptional regulatory family.</text>
</comment>
<organism evidence="5 6">
    <name type="scientific">Erwinia aphidicola</name>
    <dbReference type="NCBI Taxonomy" id="68334"/>
    <lineage>
        <taxon>Bacteria</taxon>
        <taxon>Pseudomonadati</taxon>
        <taxon>Pseudomonadota</taxon>
        <taxon>Gammaproteobacteria</taxon>
        <taxon>Enterobacterales</taxon>
        <taxon>Erwiniaceae</taxon>
        <taxon>Erwinia</taxon>
    </lineage>
</organism>
<dbReference type="EMBL" id="JBANEI010000002">
    <property type="protein sequence ID" value="MEI2681113.1"/>
    <property type="molecule type" value="Genomic_DNA"/>
</dbReference>
<dbReference type="PANTHER" id="PTHR30126:SF39">
    <property type="entry name" value="HTH-TYPE TRANSCRIPTIONAL REGULATOR CYSL"/>
    <property type="match status" value="1"/>
</dbReference>
<protein>
    <submittedName>
        <fullName evidence="5">LysR family transcriptional regulator</fullName>
    </submittedName>
</protein>
<dbReference type="RefSeq" id="WP_053110399.1">
    <property type="nucleotide sequence ID" value="NZ_CAKKMT010000002.1"/>
</dbReference>
<evidence type="ECO:0000313" key="5">
    <source>
        <dbReference type="EMBL" id="MEI2681113.1"/>
    </source>
</evidence>
<evidence type="ECO:0000256" key="2">
    <source>
        <dbReference type="ARBA" id="ARBA00023015"/>
    </source>
</evidence>
<proteinExistence type="inferred from homology"/>
<evidence type="ECO:0000256" key="1">
    <source>
        <dbReference type="ARBA" id="ARBA00009437"/>
    </source>
</evidence>
<dbReference type="InterPro" id="IPR036388">
    <property type="entry name" value="WH-like_DNA-bd_sf"/>
</dbReference>
<evidence type="ECO:0000256" key="3">
    <source>
        <dbReference type="ARBA" id="ARBA00023163"/>
    </source>
</evidence>
<dbReference type="SUPFAM" id="SSF46785">
    <property type="entry name" value="Winged helix' DNA-binding domain"/>
    <property type="match status" value="1"/>
</dbReference>
<keyword evidence="2" id="KW-0805">Transcription regulation</keyword>
<dbReference type="GeneID" id="89473605"/>
<reference evidence="5 6" key="1">
    <citation type="submission" date="2024-02" db="EMBL/GenBank/DDBJ databases">
        <title>First report Erwinia aphidicola in onion in Chile.</title>
        <authorList>
            <person name="Valenzuela M."/>
            <person name="Pena M."/>
            <person name="Dutta B."/>
        </authorList>
    </citation>
    <scope>NUCLEOTIDE SEQUENCE [LARGE SCALE GENOMIC DNA]</scope>
    <source>
        <strain evidence="5 6">QCJ3A</strain>
    </source>
</reference>
<sequence length="103" mass="11158">MMAPLKPITFDLEAVRTFVRAVELGSFVQTAGQLQQSASAVNAQLKRLERQCGLPLLQASGEQLTLTAGGEVMIAYGRRLLALNDEAVSTLHCAYPERVVKAE</sequence>
<evidence type="ECO:0000313" key="6">
    <source>
        <dbReference type="Proteomes" id="UP001306592"/>
    </source>
</evidence>
<dbReference type="InterPro" id="IPR036390">
    <property type="entry name" value="WH_DNA-bd_sf"/>
</dbReference>
<keyword evidence="3" id="KW-0804">Transcription</keyword>
<accession>A0ABU8DE09</accession>
<dbReference type="Proteomes" id="UP001306592">
    <property type="component" value="Unassembled WGS sequence"/>
</dbReference>
<feature type="domain" description="HTH lysR-type" evidence="4">
    <location>
        <begin position="10"/>
        <end position="67"/>
    </location>
</feature>
<gene>
    <name evidence="5" type="ORF">V8N49_05505</name>
</gene>
<name>A0ABU8DE09_ERWAP</name>
<evidence type="ECO:0000259" key="4">
    <source>
        <dbReference type="PROSITE" id="PS50931"/>
    </source>
</evidence>
<dbReference type="Gene3D" id="1.10.10.10">
    <property type="entry name" value="Winged helix-like DNA-binding domain superfamily/Winged helix DNA-binding domain"/>
    <property type="match status" value="1"/>
</dbReference>
<dbReference type="Pfam" id="PF00126">
    <property type="entry name" value="HTH_1"/>
    <property type="match status" value="1"/>
</dbReference>
<keyword evidence="6" id="KW-1185">Reference proteome</keyword>
<dbReference type="PROSITE" id="PS50931">
    <property type="entry name" value="HTH_LYSR"/>
    <property type="match status" value="1"/>
</dbReference>